<dbReference type="Pfam" id="PF08787">
    <property type="entry name" value="Alginate_lyase2"/>
    <property type="match status" value="1"/>
</dbReference>
<accession>A0ABX8H446</accession>
<dbReference type="SUPFAM" id="SSF49899">
    <property type="entry name" value="Concanavalin A-like lectins/glucanases"/>
    <property type="match status" value="1"/>
</dbReference>
<evidence type="ECO:0000313" key="2">
    <source>
        <dbReference type="EMBL" id="QWG10433.1"/>
    </source>
</evidence>
<protein>
    <submittedName>
        <fullName evidence="2">Polysaccharide lyase family 7 protein</fullName>
    </submittedName>
</protein>
<dbReference type="GO" id="GO:0016829">
    <property type="term" value="F:lyase activity"/>
    <property type="evidence" value="ECO:0007669"/>
    <property type="project" value="UniProtKB-KW"/>
</dbReference>
<feature type="domain" description="Alginate lyase 2" evidence="1">
    <location>
        <begin position="64"/>
        <end position="303"/>
    </location>
</feature>
<geneLocation type="plasmid" evidence="2 3">
    <name>p1</name>
</geneLocation>
<dbReference type="Proteomes" id="UP000682802">
    <property type="component" value="Plasmid p1"/>
</dbReference>
<dbReference type="InterPro" id="IPR013320">
    <property type="entry name" value="ConA-like_dom_sf"/>
</dbReference>
<keyword evidence="2" id="KW-0614">Plasmid</keyword>
<dbReference type="Gene3D" id="2.60.120.200">
    <property type="match status" value="1"/>
</dbReference>
<keyword evidence="3" id="KW-1185">Reference proteome</keyword>
<evidence type="ECO:0000313" key="3">
    <source>
        <dbReference type="Proteomes" id="UP000682802"/>
    </source>
</evidence>
<sequence>MKSLQNTISIFVALLCSLSCNPVNKEPVIPPLDNIEQNIEDEEVEEENDIIEDTDNETEVISWKNWYLSVPIDQGNGKATSIGYEAIINNELTEEQSKYFYLNEDSSYTLWTKFTGFTTSGLSDLGDKYCRTELREYWQGNQDTKDNWPMNTGVHILESTLQVDFVEGNGRTIVAQVHGKESEGIDGNPATIKIRWNSGMIQADYYTKPNDGDEWTSKYDEKLDLGRVDNEVFTFKIKIEDGKFYGALICKEKGLNVDYSEIYDYVGNGYVHENYFKTGNYYGWNDDYEKAAQVRLYKVVTEHR</sequence>
<reference evidence="2 3" key="1">
    <citation type="submission" date="2021-05" db="EMBL/GenBank/DDBJ databases">
        <title>Comparative genomic studies on the polysaccharide-degrading batcterial strains of the Flammeovirga genus.</title>
        <authorList>
            <person name="Zewei F."/>
            <person name="Zheng Z."/>
            <person name="Yu L."/>
            <person name="Ruyue G."/>
            <person name="Yanhong M."/>
            <person name="Yuanyuan C."/>
            <person name="Jingyan G."/>
            <person name="Wenjun H."/>
        </authorList>
    </citation>
    <scope>NUCLEOTIDE SEQUENCE [LARGE SCALE GENOMIC DNA]</scope>
    <source>
        <strain evidence="2 3">YS10</strain>
        <plasmid evidence="2 3">p1</plasmid>
    </source>
</reference>
<evidence type="ECO:0000259" key="1">
    <source>
        <dbReference type="Pfam" id="PF08787"/>
    </source>
</evidence>
<proteinExistence type="predicted"/>
<dbReference type="EMBL" id="CP076130">
    <property type="protein sequence ID" value="QWG10433.1"/>
    <property type="molecule type" value="Genomic_DNA"/>
</dbReference>
<keyword evidence="2" id="KW-0456">Lyase</keyword>
<gene>
    <name evidence="2" type="ORF">KM029_26005</name>
</gene>
<organism evidence="2 3">
    <name type="scientific">Flammeovirga kamogawensis</name>
    <dbReference type="NCBI Taxonomy" id="373891"/>
    <lineage>
        <taxon>Bacteria</taxon>
        <taxon>Pseudomonadati</taxon>
        <taxon>Bacteroidota</taxon>
        <taxon>Cytophagia</taxon>
        <taxon>Cytophagales</taxon>
        <taxon>Flammeovirgaceae</taxon>
        <taxon>Flammeovirga</taxon>
    </lineage>
</organism>
<name>A0ABX8H446_9BACT</name>
<dbReference type="InterPro" id="IPR014895">
    <property type="entry name" value="Alginate_lyase_2"/>
</dbReference>
<dbReference type="RefSeq" id="WP_144077329.1">
    <property type="nucleotide sequence ID" value="NZ_CP076130.1"/>
</dbReference>